<dbReference type="EMBL" id="FLQY01000278">
    <property type="protein sequence ID" value="SBT09829.1"/>
    <property type="molecule type" value="Genomic_DNA"/>
</dbReference>
<evidence type="ECO:0000256" key="1">
    <source>
        <dbReference type="SAM" id="Phobius"/>
    </source>
</evidence>
<organism evidence="2 3">
    <name type="scientific">Candidatus Propionivibrio aalborgensis</name>
    <dbReference type="NCBI Taxonomy" id="1860101"/>
    <lineage>
        <taxon>Bacteria</taxon>
        <taxon>Pseudomonadati</taxon>
        <taxon>Pseudomonadota</taxon>
        <taxon>Betaproteobacteria</taxon>
        <taxon>Rhodocyclales</taxon>
        <taxon>Rhodocyclaceae</taxon>
        <taxon>Propionivibrio</taxon>
    </lineage>
</organism>
<feature type="transmembrane region" description="Helical" evidence="1">
    <location>
        <begin position="47"/>
        <end position="71"/>
    </location>
</feature>
<protein>
    <submittedName>
        <fullName evidence="2">Uncharacterized protein</fullName>
    </submittedName>
</protein>
<dbReference type="AlphaFoldDB" id="A0A1A8XXY4"/>
<evidence type="ECO:0000313" key="3">
    <source>
        <dbReference type="Proteomes" id="UP000199600"/>
    </source>
</evidence>
<dbReference type="Proteomes" id="UP000199600">
    <property type="component" value="Unassembled WGS sequence"/>
</dbReference>
<name>A0A1A8XXY4_9RHOO</name>
<feature type="transmembrane region" description="Helical" evidence="1">
    <location>
        <begin position="107"/>
        <end position="132"/>
    </location>
</feature>
<feature type="transmembrane region" description="Helical" evidence="1">
    <location>
        <begin position="78"/>
        <end position="101"/>
    </location>
</feature>
<keyword evidence="1" id="KW-0472">Membrane</keyword>
<evidence type="ECO:0000313" key="2">
    <source>
        <dbReference type="EMBL" id="SBT09829.1"/>
    </source>
</evidence>
<reference evidence="2 3" key="1">
    <citation type="submission" date="2016-06" db="EMBL/GenBank/DDBJ databases">
        <authorList>
            <person name="Kjaerup R.B."/>
            <person name="Dalgaard T.S."/>
            <person name="Juul-Madsen H.R."/>
        </authorList>
    </citation>
    <scope>NUCLEOTIDE SEQUENCE [LARGE SCALE GENOMIC DNA]</scope>
    <source>
        <strain evidence="2">2</strain>
    </source>
</reference>
<keyword evidence="3" id="KW-1185">Reference proteome</keyword>
<accession>A0A1A8XXY4</accession>
<keyword evidence="1" id="KW-1133">Transmembrane helix</keyword>
<proteinExistence type="predicted"/>
<sequence>MHIVLIILGIVWFAFLAPPKVVAITAVGCFLIAASVKTIVSTTTGMQVSYLSSIKAVFLSTFLVFIALLMLAGGFTHFTFAFVLALNPVVVPASLLGAYILGFDLCLPISFGASALVAFLSTIASVAIIYGLKVIV</sequence>
<gene>
    <name evidence="2" type="ORF">PROAA_3490003</name>
</gene>
<keyword evidence="1" id="KW-0812">Transmembrane</keyword>